<feature type="region of interest" description="Disordered" evidence="1">
    <location>
        <begin position="1"/>
        <end position="33"/>
    </location>
</feature>
<comment type="caution">
    <text evidence="3">The sequence shown here is derived from an EMBL/GenBank/DDBJ whole genome shotgun (WGS) entry which is preliminary data.</text>
</comment>
<dbReference type="EMBL" id="MAVT02000075">
    <property type="protein sequence ID" value="POS80016.1"/>
    <property type="molecule type" value="Genomic_DNA"/>
</dbReference>
<feature type="region of interest" description="Disordered" evidence="1">
    <location>
        <begin position="1063"/>
        <end position="1145"/>
    </location>
</feature>
<organism evidence="3 4">
    <name type="scientific">Diaporthe helianthi</name>
    <dbReference type="NCBI Taxonomy" id="158607"/>
    <lineage>
        <taxon>Eukaryota</taxon>
        <taxon>Fungi</taxon>
        <taxon>Dikarya</taxon>
        <taxon>Ascomycota</taxon>
        <taxon>Pezizomycotina</taxon>
        <taxon>Sordariomycetes</taxon>
        <taxon>Sordariomycetidae</taxon>
        <taxon>Diaporthales</taxon>
        <taxon>Diaporthaceae</taxon>
        <taxon>Diaporthe</taxon>
    </lineage>
</organism>
<dbReference type="SUPFAM" id="SSF57716">
    <property type="entry name" value="Glucocorticoid receptor-like (DNA-binding domain)"/>
    <property type="match status" value="1"/>
</dbReference>
<feature type="domain" description="Ams2/SPT21 N-terminal" evidence="2">
    <location>
        <begin position="31"/>
        <end position="164"/>
    </location>
</feature>
<evidence type="ECO:0000313" key="4">
    <source>
        <dbReference type="Proteomes" id="UP000094444"/>
    </source>
</evidence>
<feature type="region of interest" description="Disordered" evidence="1">
    <location>
        <begin position="169"/>
        <end position="770"/>
    </location>
</feature>
<feature type="compositionally biased region" description="Polar residues" evidence="1">
    <location>
        <begin position="959"/>
        <end position="977"/>
    </location>
</feature>
<evidence type="ECO:0000313" key="3">
    <source>
        <dbReference type="EMBL" id="POS80016.1"/>
    </source>
</evidence>
<evidence type="ECO:0000259" key="2">
    <source>
        <dbReference type="Pfam" id="PF25823"/>
    </source>
</evidence>
<dbReference type="OrthoDB" id="3199820at2759"/>
<dbReference type="PANTHER" id="PTHR39147:SF1">
    <property type="entry name" value="PROTEIN SPT21"/>
    <property type="match status" value="1"/>
</dbReference>
<keyword evidence="4" id="KW-1185">Reference proteome</keyword>
<feature type="compositionally biased region" description="Basic and acidic residues" evidence="1">
    <location>
        <begin position="655"/>
        <end position="669"/>
    </location>
</feature>
<feature type="compositionally biased region" description="Low complexity" evidence="1">
    <location>
        <begin position="728"/>
        <end position="742"/>
    </location>
</feature>
<dbReference type="STRING" id="158607.A0A2P5IC30"/>
<feature type="compositionally biased region" description="Polar residues" evidence="1">
    <location>
        <begin position="185"/>
        <end position="206"/>
    </location>
</feature>
<feature type="compositionally biased region" description="Basic residues" evidence="1">
    <location>
        <begin position="294"/>
        <end position="319"/>
    </location>
</feature>
<dbReference type="GO" id="GO:0006357">
    <property type="term" value="P:regulation of transcription by RNA polymerase II"/>
    <property type="evidence" value="ECO:0007669"/>
    <property type="project" value="TreeGrafter"/>
</dbReference>
<name>A0A2P5IC30_DIAHE</name>
<dbReference type="PANTHER" id="PTHR39147">
    <property type="entry name" value="PROTEIN SPT21"/>
    <property type="match status" value="1"/>
</dbReference>
<feature type="compositionally biased region" description="Polar residues" evidence="1">
    <location>
        <begin position="1109"/>
        <end position="1119"/>
    </location>
</feature>
<sequence>MGSHGGGPWVPQYHSHGLPPPVQPPQEAEGPQMRPMGLKVNYTFEKDQQNCLARWPHVMQIQTAPIDERTTIGVVDLRICLQAIAQCSPEIVNQPDKDYAVYALDYSEEDVPLVGQGMLSWGLDQAVASPEPKLVTGRVTKNMLAIFGNGVKETLEVKLKLNSVPRMQRPQTSHNLEIQRGYGSNAPTPTPTDTASEWTNFIQSNPGFGRPVSGPSAPSPNLAPARFGTPIQRGSPAPDARSDHFAQLPAAPTPPPSHVAAIQPTAPMSSHGPAPETTSTASKGNGSGAPAPTKKPKRSSSKAPSKKKTGNPRGRPPKHPRQDAGDTSAIEDATDGDEASKKKRAKTTKADWPKGAPLDSAPGSLRVAASTSGSLRTMRPAASGGSGVGGSHLQEVPRAPTPVPGQAPPRPLSKSLSQGPSRRPSVLGYDGATRYQVFDGGIPGPPGQDARSPSESVAQSPHQVYTPEESPADIGSSPPVPRSAHSMRSSPPLSSPVLPPMPMPQPDSGFMSGGFDSIADYDDMPLANSLPPRSEEPGVLEAARPAPPNRPKTASKPGTMIIEQVCPGPPELLPKKSIYRPKSSSQGPSKKSRGTGTKAVAYPLKRANTEPNLQRQEMHVEPTGPPSVPQLPSELETIGNDGSQTVAVVEPTQEPVRESAKEPVSDQKGSEPAALPSIEDTEDGILRLLDQPLADGLPVADEADDAHELPAMSEPPRLPSPRQSTVEAAAPAPKPSVAASDPGLPEPTNLPYFAYGEDEEQNPPSKNFSRKQSIKAKLERAIEAGQMPTFCSNCGAISTPTWRKVFSQRREGSPEFPVFSDKPGCITAIIITKRDENEKPLEYQVIKKALGPTEDKAKWNEDMLCNSCGIWLSKFKSHRPEDKWENDPAQLGKQRRKGNGKPRPKKAKTQNKGSANLTSEAYFTTDPIGLGDDGSSPENGDEVMLLPTTEPPSRERGSKSQSTGPGDSFGNSDSRGSSKSHDNGKAQGPAAPEDEDLGRTRRLLFPSPKKDGQPKVLGEIAINVVKTSPSYERSKKVMMEQENMHLDIEKDLKLLSTPKSTHRGALVDDDMADLFGTPPRPSTPPPKERSNGHFKTPTRPTPSHRPITRSVSKSIQSVRSVAKSPGHALHALQQTPTKTPRMSSAMRHNVQRCDPNSAQNFHPYFTLDSDMAMFSEAHDLSAPISNLDSPFSSTLNQLLSEAHDFTTGSSAHGLGDLDLASLPNLDSDAVLSGHLEGLDFGHFLTTDAVMPSSPPLISKNGGGAHTSPVAASQTGLEGEGVSWESFGEVMMADAGDAE</sequence>
<feature type="compositionally biased region" description="Polar residues" evidence="1">
    <location>
        <begin position="1132"/>
        <end position="1142"/>
    </location>
</feature>
<dbReference type="GO" id="GO:0008270">
    <property type="term" value="F:zinc ion binding"/>
    <property type="evidence" value="ECO:0007669"/>
    <property type="project" value="InterPro"/>
</dbReference>
<dbReference type="InterPro" id="IPR057725">
    <property type="entry name" value="Ams2-SPT21_N"/>
</dbReference>
<evidence type="ECO:0000256" key="1">
    <source>
        <dbReference type="SAM" id="MobiDB-lite"/>
    </source>
</evidence>
<proteinExistence type="predicted"/>
<dbReference type="InterPro" id="IPR042403">
    <property type="entry name" value="Spt21/Ams2"/>
</dbReference>
<dbReference type="Pfam" id="PF25823">
    <property type="entry name" value="Ams2-SPT21_N"/>
    <property type="match status" value="1"/>
</dbReference>
<feature type="compositionally biased region" description="Pro residues" evidence="1">
    <location>
        <begin position="399"/>
        <end position="411"/>
    </location>
</feature>
<dbReference type="InParanoid" id="A0A2P5IC30"/>
<accession>A0A2P5IC30</accession>
<dbReference type="Proteomes" id="UP000094444">
    <property type="component" value="Unassembled WGS sequence"/>
</dbReference>
<dbReference type="Gene3D" id="3.30.50.10">
    <property type="entry name" value="Erythroid Transcription Factor GATA-1, subunit A"/>
    <property type="match status" value="1"/>
</dbReference>
<feature type="region of interest" description="Disordered" evidence="1">
    <location>
        <begin position="879"/>
        <end position="1016"/>
    </location>
</feature>
<gene>
    <name evidence="3" type="ORF">DHEL01_v201589</name>
</gene>
<dbReference type="InterPro" id="IPR013088">
    <property type="entry name" value="Znf_NHR/GATA"/>
</dbReference>
<feature type="compositionally biased region" description="Polar residues" evidence="1">
    <location>
        <begin position="910"/>
        <end position="922"/>
    </location>
</feature>
<feature type="compositionally biased region" description="Basic residues" evidence="1">
    <location>
        <begin position="893"/>
        <end position="909"/>
    </location>
</feature>
<reference evidence="3" key="1">
    <citation type="submission" date="2017-09" db="EMBL/GenBank/DDBJ databases">
        <title>Polyketide synthases of a Diaporthe helianthi virulent isolate.</title>
        <authorList>
            <person name="Baroncelli R."/>
        </authorList>
    </citation>
    <scope>NUCLEOTIDE SEQUENCE [LARGE SCALE GENOMIC DNA]</scope>
    <source>
        <strain evidence="3">7/96</strain>
    </source>
</reference>
<feature type="compositionally biased region" description="Pro residues" evidence="1">
    <location>
        <begin position="493"/>
        <end position="505"/>
    </location>
</feature>
<feature type="compositionally biased region" description="Low complexity" evidence="1">
    <location>
        <begin position="580"/>
        <end position="589"/>
    </location>
</feature>
<protein>
    <recommendedName>
        <fullName evidence="2">Ams2/SPT21 N-terminal domain-containing protein</fullName>
    </recommendedName>
</protein>
<feature type="region of interest" description="Disordered" evidence="1">
    <location>
        <begin position="1257"/>
        <end position="1277"/>
    </location>
</feature>
<dbReference type="GO" id="GO:0000183">
    <property type="term" value="P:rDNA heterochromatin formation"/>
    <property type="evidence" value="ECO:0007669"/>
    <property type="project" value="TreeGrafter"/>
</dbReference>
<dbReference type="GO" id="GO:0030466">
    <property type="term" value="P:silent mating-type cassette heterochromatin formation"/>
    <property type="evidence" value="ECO:0007669"/>
    <property type="project" value="TreeGrafter"/>
</dbReference>
<feature type="compositionally biased region" description="Polar residues" evidence="1">
    <location>
        <begin position="451"/>
        <end position="463"/>
    </location>
</feature>